<proteinExistence type="predicted"/>
<dbReference type="AlphaFoldDB" id="A0AB39WTR1"/>
<dbReference type="EMBL" id="CP165623">
    <property type="protein sequence ID" value="XDV04841.1"/>
    <property type="molecule type" value="Genomic_DNA"/>
</dbReference>
<reference evidence="1" key="1">
    <citation type="submission" date="2024-07" db="EMBL/GenBank/DDBJ databases">
        <authorList>
            <person name="Biller S.J."/>
        </authorList>
    </citation>
    <scope>NUCLEOTIDE SEQUENCE</scope>
    <source>
        <strain evidence="1">WC2401</strain>
    </source>
</reference>
<accession>A0AB39WTR1</accession>
<gene>
    <name evidence="1" type="ORF">AB3G35_17380</name>
</gene>
<protein>
    <recommendedName>
        <fullName evidence="2">Transposase</fullName>
    </recommendedName>
</protein>
<dbReference type="RefSeq" id="WP_369781855.1">
    <property type="nucleotide sequence ID" value="NZ_CP165623.1"/>
</dbReference>
<name>A0AB39WTR1_9PSED</name>
<organism evidence="1">
    <name type="scientific">Pseudomonas sp. WC2401</name>
    <dbReference type="NCBI Taxonomy" id="3234143"/>
    <lineage>
        <taxon>Bacteria</taxon>
        <taxon>Pseudomonadati</taxon>
        <taxon>Pseudomonadota</taxon>
        <taxon>Gammaproteobacteria</taxon>
        <taxon>Pseudomonadales</taxon>
        <taxon>Pseudomonadaceae</taxon>
        <taxon>Pseudomonas</taxon>
    </lineage>
</organism>
<evidence type="ECO:0000313" key="1">
    <source>
        <dbReference type="EMBL" id="XDV04841.1"/>
    </source>
</evidence>
<sequence length="155" mass="17904">MIAYPEFLPEPQRDGYGFQPVSPMARSELQSGRARQRRRFISVPTVASVTWLMDDTEAQLFEGWFEHILLSGSLWFQCPLKTPLGMDEHRARFVDIYEGPILVGESFWRFTAKLELFKRPILAAEWIIDAPDYVAMADIFDIAMNQKWSKAEPSS</sequence>
<evidence type="ECO:0008006" key="2">
    <source>
        <dbReference type="Google" id="ProtNLM"/>
    </source>
</evidence>